<dbReference type="EMBL" id="AGCU01106880">
    <property type="status" value="NOT_ANNOTATED_CDS"/>
    <property type="molecule type" value="Genomic_DNA"/>
</dbReference>
<organism evidence="9 10">
    <name type="scientific">Pelodiscus sinensis</name>
    <name type="common">Chinese softshell turtle</name>
    <name type="synonym">Trionyx sinensis</name>
    <dbReference type="NCBI Taxonomy" id="13735"/>
    <lineage>
        <taxon>Eukaryota</taxon>
        <taxon>Metazoa</taxon>
        <taxon>Chordata</taxon>
        <taxon>Craniata</taxon>
        <taxon>Vertebrata</taxon>
        <taxon>Euteleostomi</taxon>
        <taxon>Archelosauria</taxon>
        <taxon>Testudinata</taxon>
        <taxon>Testudines</taxon>
        <taxon>Cryptodira</taxon>
        <taxon>Trionychia</taxon>
        <taxon>Trionychidae</taxon>
        <taxon>Pelodiscus</taxon>
    </lineage>
</organism>
<evidence type="ECO:0000256" key="3">
    <source>
        <dbReference type="ARBA" id="ARBA00007960"/>
    </source>
</evidence>
<reference evidence="9" key="3">
    <citation type="submission" date="2025-08" db="UniProtKB">
        <authorList>
            <consortium name="Ensembl"/>
        </authorList>
    </citation>
    <scope>IDENTIFICATION</scope>
</reference>
<dbReference type="EMBL" id="AGCU01106883">
    <property type="status" value="NOT_ANNOTATED_CDS"/>
    <property type="molecule type" value="Genomic_DNA"/>
</dbReference>
<dbReference type="EMBL" id="AGCU01106877">
    <property type="status" value="NOT_ANNOTATED_CDS"/>
    <property type="molecule type" value="Genomic_DNA"/>
</dbReference>
<dbReference type="GeneTree" id="ENSGT00530000063859"/>
<keyword evidence="4" id="KW-0158">Chromosome</keyword>
<feature type="compositionally biased region" description="Basic and acidic residues" evidence="6">
    <location>
        <begin position="914"/>
        <end position="927"/>
    </location>
</feature>
<feature type="domain" description="Synaptonemal complex protein 2 armadillo-repeat-like" evidence="7">
    <location>
        <begin position="9"/>
        <end position="187"/>
    </location>
</feature>
<dbReference type="EMBL" id="AGCU01106879">
    <property type="status" value="NOT_ANNOTATED_CDS"/>
    <property type="molecule type" value="Genomic_DNA"/>
</dbReference>
<evidence type="ECO:0000313" key="10">
    <source>
        <dbReference type="Proteomes" id="UP000007267"/>
    </source>
</evidence>
<feature type="region of interest" description="Disordered" evidence="6">
    <location>
        <begin position="1121"/>
        <end position="1140"/>
    </location>
</feature>
<name>K7GBW5_PELSI</name>
<feature type="region of interest" description="Disordered" evidence="6">
    <location>
        <begin position="1155"/>
        <end position="1174"/>
    </location>
</feature>
<keyword evidence="5" id="KW-0539">Nucleus</keyword>
<accession>K7GBW5</accession>
<feature type="region of interest" description="Disordered" evidence="6">
    <location>
        <begin position="887"/>
        <end position="927"/>
    </location>
</feature>
<dbReference type="GO" id="GO:0000800">
    <property type="term" value="C:lateral element"/>
    <property type="evidence" value="ECO:0007669"/>
    <property type="project" value="TreeGrafter"/>
</dbReference>
<gene>
    <name evidence="9" type="primary">SYCP2</name>
</gene>
<feature type="compositionally biased region" description="Polar residues" evidence="6">
    <location>
        <begin position="1121"/>
        <end position="1131"/>
    </location>
</feature>
<feature type="compositionally biased region" description="Basic residues" evidence="6">
    <location>
        <begin position="901"/>
        <end position="913"/>
    </location>
</feature>
<feature type="region of interest" description="Disordered" evidence="6">
    <location>
        <begin position="1007"/>
        <end position="1026"/>
    </location>
</feature>
<dbReference type="InterPro" id="IPR040560">
    <property type="entry name" value="SYCP2_SLD"/>
</dbReference>
<reference evidence="10" key="2">
    <citation type="journal article" date="2013" name="Nat. Genet.">
        <title>The draft genomes of soft-shell turtle and green sea turtle yield insights into the development and evolution of the turtle-specific body plan.</title>
        <authorList>
            <person name="Wang Z."/>
            <person name="Pascual-Anaya J."/>
            <person name="Zadissa A."/>
            <person name="Li W."/>
            <person name="Niimura Y."/>
            <person name="Huang Z."/>
            <person name="Li C."/>
            <person name="White S."/>
            <person name="Xiong Z."/>
            <person name="Fang D."/>
            <person name="Wang B."/>
            <person name="Ming Y."/>
            <person name="Chen Y."/>
            <person name="Zheng Y."/>
            <person name="Kuraku S."/>
            <person name="Pignatelli M."/>
            <person name="Herrero J."/>
            <person name="Beal K."/>
            <person name="Nozawa M."/>
            <person name="Li Q."/>
            <person name="Wang J."/>
            <person name="Zhang H."/>
            <person name="Yu L."/>
            <person name="Shigenobu S."/>
            <person name="Wang J."/>
            <person name="Liu J."/>
            <person name="Flicek P."/>
            <person name="Searle S."/>
            <person name="Wang J."/>
            <person name="Kuratani S."/>
            <person name="Yin Y."/>
            <person name="Aken B."/>
            <person name="Zhang G."/>
            <person name="Irie N."/>
        </authorList>
    </citation>
    <scope>NUCLEOTIDE SEQUENCE [LARGE SCALE GENOMIC DNA]</scope>
    <source>
        <strain evidence="10">Daiwa-1</strain>
    </source>
</reference>
<comment type="similarity">
    <text evidence="3">Belongs to the SYCP2 family.</text>
</comment>
<comment type="subcellular location">
    <subcellularLocation>
        <location evidence="2">Chromosome</location>
    </subcellularLocation>
    <subcellularLocation>
        <location evidence="1">Nucleus</location>
    </subcellularLocation>
</comment>
<dbReference type="GO" id="GO:0007143">
    <property type="term" value="P:female meiotic nuclear division"/>
    <property type="evidence" value="ECO:0007669"/>
    <property type="project" value="TreeGrafter"/>
</dbReference>
<dbReference type="EMBL" id="AGCU01106881">
    <property type="status" value="NOT_ANNOTATED_CDS"/>
    <property type="molecule type" value="Genomic_DNA"/>
</dbReference>
<dbReference type="PANTHER" id="PTHR15607:SF12">
    <property type="entry name" value="SYNAPTONEMAL COMPLEX PROTEIN 2"/>
    <property type="match status" value="1"/>
</dbReference>
<dbReference type="EMBL" id="AGCU01106876">
    <property type="status" value="NOT_ANNOTATED_CDS"/>
    <property type="molecule type" value="Genomic_DNA"/>
</dbReference>
<dbReference type="HOGENOM" id="CLU_004101_0_0_1"/>
<sequence length="1506" mass="172640">SPFRHFLCQLEKCIDDATRKNNFQLLEQFVQTEDSDNISHKCSKQFFNKFDKLICRELDKQEVNNVSTLLNCLHKYGKNIIIPGGDGLPAMIKYGLVEKMVSWFEKAREILIFRGNEKNEALTNLIEDFFDVLMLIHDTNSEGKIQTLESFILRICTLVADVRINIYIQQEAVRKLNSMLDTMPRETRKKNISTKEMLLVMNDMGKRILDAGDYDLQVAITEALCRMTSEKQRGELARQWFSMEFVTNAFKGIKDSEFETDCRKFLNQVNGMLGDKRRVFTYPCLSAILDKHELQIPLDENLEEFWIDFNIGSQSISFYIAADDEDHQWETVSISEEEVKMYSLEEKESKKLLTIILKNPITMGNQEGEQLFLYFDPVLEIMEVARKVYGANKFKGFTKKQAISVAKTSVHIIFDESGSQVLVPESQLSPYLKEKSGIEGKAKNPNSQSQFKITTPIKRKVSEASLIVPGTGRLPLRSPLVFVNTSTPRKTRFKLPLFVNTVEKTISRASLQAVLDIALALPQASQDGRREMPVYSGHHMSAEKVLEMIQNEADSETIQKPTLHELLDIVPDSQPVGRNDNPLLPGLLESSADENKMWKKPACSVPETLITKCDKQKRSTSSGHTFPQGPVLSERAVKQKAFYSIFESTSPKQQAQNRKISKKKQNEIVKPEENCMVQRGQMLNSSKHLEQKILNTQTEEVSTAPETSFKSAHLTKMTEKSLGYSTQSVLARNSKEEVDVSFRKGTTNQKKSEKVIDSHLGSSDIKLPYIAQKAKSQKVAETTESMINKISDRYKQKDDHEHTRVLQDEQIVTGSTADHLTQFGKVQNTSFKHVKTTAMLNITTGHIVDDVYNFNLSGFDEPTIKLGVQELYVANLKACTNPTEKILRNPDESESTIQKKVDKKNRTNKNKKHLFSDTDTEFRGDDSKTDISWLRESSRKPKPQLIEYSRTKNLKKSKSVESRSVMENGDERTFLVPVTKKQNAKAEENIKQTIRPKWPRKATLTKKSYKDYSNSESEGEEESSEYLYTKEKLRVEQEHKNGLNKAVNQRKELQDNISSEPKKRISRNPQKIFSKPKDPIKQRKLEMSQVYSPESPESIETLRCSEKVPEEAFTQKHVSLKRSTSSYLQDSTPEKRESLSSVKGISANKLNATKKKGVRKEKFPAGDMKFSPPSLTPVTTDKVVCGKDIEVTEPEAEVCDINEAVNVTNYLSDKLSIETELQDLTKNMQNKGEESVPPSQLCSSIGSREGSWCEEPCGAIHESDFEGPTVQVNLKRMYHNDAESDSDEVEMRKEEEKKTKLLPRKLFKADDDTTYQAILSTRRVGEIADLMMDPPYTTFFRDKISKEFTRKIQSRSRRMDHFTKQSLKTAHQHLTTVNCQLHDCRMKQLDKFHFTVIEELESFEKDSQSLKNMEKDLLDLPSNLICKMRKYLFCTSFRIQILKTSFEKHISHSVNYEENIFTSEMHLMREDMKGLQEKLLKEMHEEELLNVRRGLQTLFLSEGRKF</sequence>
<dbReference type="Pfam" id="PF18584">
    <property type="entry name" value="SYCP2_SLD"/>
    <property type="match status" value="1"/>
</dbReference>
<dbReference type="Ensembl" id="ENSPSIT00000017857.1">
    <property type="protein sequence ID" value="ENSPSIP00000017776.1"/>
    <property type="gene ID" value="ENSPSIG00000015686.1"/>
</dbReference>
<feature type="region of interest" description="Disordered" evidence="6">
    <location>
        <begin position="1040"/>
        <end position="1102"/>
    </location>
</feature>
<dbReference type="InterPro" id="IPR024835">
    <property type="entry name" value="SYCP2-like"/>
</dbReference>
<feature type="domain" description="Synaptonemal complex protein 2 Spt16M-like" evidence="8">
    <location>
        <begin position="279"/>
        <end position="390"/>
    </location>
</feature>
<dbReference type="GO" id="GO:0007140">
    <property type="term" value="P:male meiotic nuclear division"/>
    <property type="evidence" value="ECO:0007669"/>
    <property type="project" value="TreeGrafter"/>
</dbReference>
<dbReference type="PANTHER" id="PTHR15607">
    <property type="entry name" value="SYNAPTONEMAL COMPLEX PROTEIN-RELATED"/>
    <property type="match status" value="1"/>
</dbReference>
<reference evidence="10" key="1">
    <citation type="submission" date="2011-10" db="EMBL/GenBank/DDBJ databases">
        <authorList>
            <consortium name="Soft-shell Turtle Genome Consortium"/>
        </authorList>
    </citation>
    <scope>NUCLEOTIDE SEQUENCE [LARGE SCALE GENOMIC DNA]</scope>
    <source>
        <strain evidence="10">Daiwa-1</strain>
    </source>
</reference>
<dbReference type="InterPro" id="IPR041322">
    <property type="entry name" value="SYCP2_ARLD"/>
</dbReference>
<dbReference type="GO" id="GO:0000779">
    <property type="term" value="C:condensed chromosome, centromeric region"/>
    <property type="evidence" value="ECO:0007669"/>
    <property type="project" value="TreeGrafter"/>
</dbReference>
<keyword evidence="10" id="KW-1185">Reference proteome</keyword>
<dbReference type="Proteomes" id="UP000007267">
    <property type="component" value="Unassembled WGS sequence"/>
</dbReference>
<reference evidence="9" key="4">
    <citation type="submission" date="2025-09" db="UniProtKB">
        <authorList>
            <consortium name="Ensembl"/>
        </authorList>
    </citation>
    <scope>IDENTIFICATION</scope>
</reference>
<dbReference type="EMBL" id="AGCU01106882">
    <property type="status" value="NOT_ANNOTATED_CDS"/>
    <property type="molecule type" value="Genomic_DNA"/>
</dbReference>
<evidence type="ECO:0000256" key="6">
    <source>
        <dbReference type="SAM" id="MobiDB-lite"/>
    </source>
</evidence>
<proteinExistence type="inferred from homology"/>
<dbReference type="EMBL" id="AGCU01106878">
    <property type="status" value="NOT_ANNOTATED_CDS"/>
    <property type="molecule type" value="Genomic_DNA"/>
</dbReference>
<evidence type="ECO:0000256" key="1">
    <source>
        <dbReference type="ARBA" id="ARBA00004123"/>
    </source>
</evidence>
<evidence type="ECO:0000256" key="5">
    <source>
        <dbReference type="ARBA" id="ARBA00023242"/>
    </source>
</evidence>
<evidence type="ECO:0000256" key="4">
    <source>
        <dbReference type="ARBA" id="ARBA00022454"/>
    </source>
</evidence>
<evidence type="ECO:0000256" key="2">
    <source>
        <dbReference type="ARBA" id="ARBA00004286"/>
    </source>
</evidence>
<evidence type="ECO:0000259" key="8">
    <source>
        <dbReference type="Pfam" id="PF18584"/>
    </source>
</evidence>
<feature type="compositionally biased region" description="Basic and acidic residues" evidence="6">
    <location>
        <begin position="1075"/>
        <end position="1086"/>
    </location>
</feature>
<evidence type="ECO:0000313" key="9">
    <source>
        <dbReference type="Ensembl" id="ENSPSIP00000017776.1"/>
    </source>
</evidence>
<evidence type="ECO:0000259" key="7">
    <source>
        <dbReference type="Pfam" id="PF18581"/>
    </source>
</evidence>
<dbReference type="Pfam" id="PF18581">
    <property type="entry name" value="SYCP2_ARLD"/>
    <property type="match status" value="1"/>
</dbReference>
<protein>
    <submittedName>
        <fullName evidence="9">Synaptonemal complex protein 2</fullName>
    </submittedName>
</protein>